<evidence type="ECO:0000313" key="3">
    <source>
        <dbReference type="Proteomes" id="UP000294498"/>
    </source>
</evidence>
<dbReference type="RefSeq" id="WP_133994468.1">
    <property type="nucleotide sequence ID" value="NZ_SODV01000001.1"/>
</dbReference>
<proteinExistence type="predicted"/>
<dbReference type="Gene3D" id="1.50.10.10">
    <property type="match status" value="1"/>
</dbReference>
<feature type="domain" description="Protein kinase" evidence="1">
    <location>
        <begin position="216"/>
        <end position="482"/>
    </location>
</feature>
<name>A0A4R8DU16_9BACT</name>
<keyword evidence="2" id="KW-0808">Transferase</keyword>
<dbReference type="OrthoDB" id="9813021at2"/>
<dbReference type="InterPro" id="IPR011009">
    <property type="entry name" value="Kinase-like_dom_sf"/>
</dbReference>
<reference evidence="2 3" key="1">
    <citation type="submission" date="2019-03" db="EMBL/GenBank/DDBJ databases">
        <title>Genomic Encyclopedia of Type Strains, Phase IV (KMG-IV): sequencing the most valuable type-strain genomes for metagenomic binning, comparative biology and taxonomic classification.</title>
        <authorList>
            <person name="Goeker M."/>
        </authorList>
    </citation>
    <scope>NUCLEOTIDE SEQUENCE [LARGE SCALE GENOMIC DNA]</scope>
    <source>
        <strain evidence="2 3">DSM 100059</strain>
    </source>
</reference>
<dbReference type="PANTHER" id="PTHR44167">
    <property type="entry name" value="OVARIAN-SPECIFIC SERINE/THREONINE-PROTEIN KINASE LOK-RELATED"/>
    <property type="match status" value="1"/>
</dbReference>
<dbReference type="Pfam" id="PF00069">
    <property type="entry name" value="Pkinase"/>
    <property type="match status" value="1"/>
</dbReference>
<dbReference type="GO" id="GO:0005975">
    <property type="term" value="P:carbohydrate metabolic process"/>
    <property type="evidence" value="ECO:0007669"/>
    <property type="project" value="InterPro"/>
</dbReference>
<evidence type="ECO:0000313" key="2">
    <source>
        <dbReference type="EMBL" id="TDX01830.1"/>
    </source>
</evidence>
<dbReference type="Pfam" id="PF05147">
    <property type="entry name" value="LANC_like"/>
    <property type="match status" value="1"/>
</dbReference>
<dbReference type="SUPFAM" id="SSF158745">
    <property type="entry name" value="LanC-like"/>
    <property type="match status" value="1"/>
</dbReference>
<organism evidence="2 3">
    <name type="scientific">Dinghuibacter silviterrae</name>
    <dbReference type="NCBI Taxonomy" id="1539049"/>
    <lineage>
        <taxon>Bacteria</taxon>
        <taxon>Pseudomonadati</taxon>
        <taxon>Bacteroidota</taxon>
        <taxon>Chitinophagia</taxon>
        <taxon>Chitinophagales</taxon>
        <taxon>Chitinophagaceae</taxon>
        <taxon>Dinghuibacter</taxon>
    </lineage>
</organism>
<keyword evidence="2" id="KW-0418">Kinase</keyword>
<dbReference type="AlphaFoldDB" id="A0A4R8DU16"/>
<comment type="caution">
    <text evidence="2">The sequence shown here is derived from an EMBL/GenBank/DDBJ whole genome shotgun (WGS) entry which is preliminary data.</text>
</comment>
<evidence type="ECO:0000259" key="1">
    <source>
        <dbReference type="PROSITE" id="PS50011"/>
    </source>
</evidence>
<dbReference type="InterPro" id="IPR007822">
    <property type="entry name" value="LANC-like"/>
</dbReference>
<dbReference type="Pfam" id="PF25816">
    <property type="entry name" value="RamC_N"/>
    <property type="match status" value="1"/>
</dbReference>
<dbReference type="PANTHER" id="PTHR44167:SF24">
    <property type="entry name" value="SERINE_THREONINE-PROTEIN KINASE CHK2"/>
    <property type="match status" value="1"/>
</dbReference>
<dbReference type="PROSITE" id="PS00109">
    <property type="entry name" value="PROTEIN_KINASE_TYR"/>
    <property type="match status" value="1"/>
</dbReference>
<keyword evidence="3" id="KW-1185">Reference proteome</keyword>
<dbReference type="GO" id="GO:0005524">
    <property type="term" value="F:ATP binding"/>
    <property type="evidence" value="ECO:0007669"/>
    <property type="project" value="InterPro"/>
</dbReference>
<protein>
    <submittedName>
        <fullName evidence="2">Serine/threonine protein kinase</fullName>
    </submittedName>
</protein>
<sequence>MLDSFINNSLYNSTFQKTSEDLEIEDYSLFLKSLKSEYTIDNYYLQVNKINATQGWIIHLSVIISQVTALVKQITPLLIAEDASFKIVMDKNTANDMLTGYLGANKIGKIICIYPENDQQAVNLAKILIKHTENFRGPSVPTDKLLKNIVYTRYENFYNTTGNRQANNKYILNEKKELIPDLELIPFEMPPFVQWPFSEITDPTIAPDKKVLNKIYRTIGVLKSDVRGNVYKGIYIKKFLVVSHCVIKQGKKNMSSDKAGRDIHDRLAWQKELYYSLKDEIPLPEILDLFIENGDSYLAMKYIKGDSFYDRIKELNPNSKAWPLLQPSDQLLIVSYLIKIVSIVKKLHDKGYVHRDIAPGNFMINTKDEIFLIDIELTYAVESKKPAPPFEYGTAGFMSPEQQRVAVPTPKEDIYGIGGLLVEVLTGLSPVKFDTSDPLTLPRKLYFFLHDMDIANLISLCLNENPELRPSIHEIQNKLEIYRDKIVNQPNSEKINEPSNAQGYLHEINETITLALKGLSNFPTVIFDNIWCSKLETVDNVGMAQLKQYSAYPGLRYGIGGVIYLLSRAKKMGFEVDSSIKILNHSWLYVKNKFLNNLSEIRQGLYLGSVGLGLSLAEGVNQGLLDDNEEIYDSISKCILRSNDTFDLANGITGQGIAILRCSNLLNRPVLYDTLEKIIKRLTDEQQSDGSWIFEGFKKNFNKPISFNYGIVGIIWFLLEYVSLFPNADIKSKVRKSVEWLIKRANNLKSFLDHKKFTKYVLLGAEVGDERKGIILVLIKAHETFKDERYRIIAEKALNIYPKQITNINFSQENGLTAMGELYLEAWRVFNNPEWMNRAIWIAEAFTHTLNRTKTGSGYWKMEEYEDPTADLMIGNSGIIHFLLRCLDPTKIGYRLLK</sequence>
<dbReference type="Gene3D" id="1.10.510.10">
    <property type="entry name" value="Transferase(Phosphotransferase) domain 1"/>
    <property type="match status" value="1"/>
</dbReference>
<dbReference type="SUPFAM" id="SSF56112">
    <property type="entry name" value="Protein kinase-like (PK-like)"/>
    <property type="match status" value="1"/>
</dbReference>
<dbReference type="GO" id="GO:0031179">
    <property type="term" value="P:peptide modification"/>
    <property type="evidence" value="ECO:0007669"/>
    <property type="project" value="InterPro"/>
</dbReference>
<dbReference type="SMART" id="SM01260">
    <property type="entry name" value="LANC_like"/>
    <property type="match status" value="1"/>
</dbReference>
<dbReference type="PROSITE" id="PS50011">
    <property type="entry name" value="PROTEIN_KINASE_DOM"/>
    <property type="match status" value="1"/>
</dbReference>
<dbReference type="InterPro" id="IPR008266">
    <property type="entry name" value="Tyr_kinase_AS"/>
</dbReference>
<dbReference type="GO" id="GO:0004674">
    <property type="term" value="F:protein serine/threonine kinase activity"/>
    <property type="evidence" value="ECO:0007669"/>
    <property type="project" value="UniProtKB-KW"/>
</dbReference>
<dbReference type="Proteomes" id="UP000294498">
    <property type="component" value="Unassembled WGS sequence"/>
</dbReference>
<dbReference type="InterPro" id="IPR012341">
    <property type="entry name" value="6hp_glycosidase-like_sf"/>
</dbReference>
<dbReference type="SMART" id="SM00220">
    <property type="entry name" value="S_TKc"/>
    <property type="match status" value="1"/>
</dbReference>
<dbReference type="InterPro" id="IPR000719">
    <property type="entry name" value="Prot_kinase_dom"/>
</dbReference>
<dbReference type="InterPro" id="IPR057929">
    <property type="entry name" value="RamC_N"/>
</dbReference>
<keyword evidence="2" id="KW-0723">Serine/threonine-protein kinase</keyword>
<gene>
    <name evidence="2" type="ORF">EDB95_2873</name>
</gene>
<dbReference type="EMBL" id="SODV01000001">
    <property type="protein sequence ID" value="TDX01830.1"/>
    <property type="molecule type" value="Genomic_DNA"/>
</dbReference>
<accession>A0A4R8DU16</accession>